<dbReference type="Gene3D" id="1.10.10.60">
    <property type="entry name" value="Homeodomain-like"/>
    <property type="match status" value="1"/>
</dbReference>
<sequence length="271" mass="30537">MEPQNLQNPASNDQETGKNSSFLCRQSSTRWTPTTDQIRILKDLYYNNGLRSPSAEQIQRISARLRQYGKIEGKNVFYWFQNHKARERQKKRFTCDNIPMQYRNGVWKNEEIYNKFPNVNSGSFPSSSVPSAPGLMNVGSSGNFGNGSFAVDRSFRDCSIAPNPNTCGSMSQNFTWIGVDPCSVTYPFLEKKNCYVNAELQTLELEEDEAEDATPEIETLPLFPIHSNIKQETDYFNGGWHHCSTVNGIAGTTASLELTLNSYAARFPNGP</sequence>
<dbReference type="AlphaFoldDB" id="A0A2Z7AL74"/>
<evidence type="ECO:0000256" key="10">
    <source>
        <dbReference type="RuleBase" id="RU000682"/>
    </source>
</evidence>
<dbReference type="SMART" id="SM00389">
    <property type="entry name" value="HOX"/>
    <property type="match status" value="1"/>
</dbReference>
<name>A0A2Z7AL74_9LAMI</name>
<dbReference type="GO" id="GO:0003677">
    <property type="term" value="F:DNA binding"/>
    <property type="evidence" value="ECO:0007669"/>
    <property type="project" value="UniProtKB-UniRule"/>
</dbReference>
<dbReference type="Pfam" id="PF00046">
    <property type="entry name" value="Homeodomain"/>
    <property type="match status" value="1"/>
</dbReference>
<comment type="subcellular location">
    <subcellularLocation>
        <location evidence="1 9 10">Nucleus</location>
    </subcellularLocation>
</comment>
<dbReference type="InterPro" id="IPR009057">
    <property type="entry name" value="Homeodomain-like_sf"/>
</dbReference>
<protein>
    <submittedName>
        <fullName evidence="13">Homeodomain-like superfamily protein</fullName>
    </submittedName>
</protein>
<evidence type="ECO:0000313" key="13">
    <source>
        <dbReference type="EMBL" id="KZV22545.1"/>
    </source>
</evidence>
<dbReference type="SUPFAM" id="SSF46689">
    <property type="entry name" value="Homeodomain-like"/>
    <property type="match status" value="1"/>
</dbReference>
<dbReference type="Proteomes" id="UP000250235">
    <property type="component" value="Unassembled WGS sequence"/>
</dbReference>
<feature type="domain" description="Homeobox" evidence="12">
    <location>
        <begin position="24"/>
        <end position="90"/>
    </location>
</feature>
<evidence type="ECO:0000256" key="4">
    <source>
        <dbReference type="ARBA" id="ARBA00023125"/>
    </source>
</evidence>
<dbReference type="PROSITE" id="PS50071">
    <property type="entry name" value="HOMEOBOX_2"/>
    <property type="match status" value="1"/>
</dbReference>
<evidence type="ECO:0000256" key="7">
    <source>
        <dbReference type="ARBA" id="ARBA00023242"/>
    </source>
</evidence>
<dbReference type="CDD" id="cd00086">
    <property type="entry name" value="homeodomain"/>
    <property type="match status" value="1"/>
</dbReference>
<evidence type="ECO:0000256" key="8">
    <source>
        <dbReference type="ARBA" id="ARBA00024040"/>
    </source>
</evidence>
<keyword evidence="6" id="KW-0804">Transcription</keyword>
<dbReference type="PANTHER" id="PTHR45940:SF2">
    <property type="entry name" value="WUSCHEL-RELATED HOMEOBOX 1"/>
    <property type="match status" value="1"/>
</dbReference>
<dbReference type="EMBL" id="KV014359">
    <property type="protein sequence ID" value="KZV22545.1"/>
    <property type="molecule type" value="Genomic_DNA"/>
</dbReference>
<organism evidence="13 14">
    <name type="scientific">Dorcoceras hygrometricum</name>
    <dbReference type="NCBI Taxonomy" id="472368"/>
    <lineage>
        <taxon>Eukaryota</taxon>
        <taxon>Viridiplantae</taxon>
        <taxon>Streptophyta</taxon>
        <taxon>Embryophyta</taxon>
        <taxon>Tracheophyta</taxon>
        <taxon>Spermatophyta</taxon>
        <taxon>Magnoliopsida</taxon>
        <taxon>eudicotyledons</taxon>
        <taxon>Gunneridae</taxon>
        <taxon>Pentapetalae</taxon>
        <taxon>asterids</taxon>
        <taxon>lamiids</taxon>
        <taxon>Lamiales</taxon>
        <taxon>Gesneriaceae</taxon>
        <taxon>Didymocarpoideae</taxon>
        <taxon>Trichosporeae</taxon>
        <taxon>Loxocarpinae</taxon>
        <taxon>Dorcoceras</taxon>
    </lineage>
</organism>
<evidence type="ECO:0000313" key="14">
    <source>
        <dbReference type="Proteomes" id="UP000250235"/>
    </source>
</evidence>
<comment type="similarity">
    <text evidence="8">Belongs to the WUS homeobox family.</text>
</comment>
<dbReference type="GO" id="GO:0005634">
    <property type="term" value="C:nucleus"/>
    <property type="evidence" value="ECO:0007669"/>
    <property type="project" value="UniProtKB-SubCell"/>
</dbReference>
<keyword evidence="3" id="KW-0805">Transcription regulation</keyword>
<feature type="region of interest" description="Disordered" evidence="11">
    <location>
        <begin position="1"/>
        <end position="23"/>
    </location>
</feature>
<dbReference type="GO" id="GO:0099402">
    <property type="term" value="P:plant organ development"/>
    <property type="evidence" value="ECO:0007669"/>
    <property type="project" value="InterPro"/>
</dbReference>
<evidence type="ECO:0000256" key="2">
    <source>
        <dbReference type="ARBA" id="ARBA00022473"/>
    </source>
</evidence>
<keyword evidence="5 9" id="KW-0371">Homeobox</keyword>
<proteinExistence type="inferred from homology"/>
<feature type="DNA-binding region" description="Homeobox" evidence="9">
    <location>
        <begin position="26"/>
        <end position="91"/>
    </location>
</feature>
<dbReference type="InterPro" id="IPR044555">
    <property type="entry name" value="WUSCHEL-like"/>
</dbReference>
<dbReference type="InterPro" id="IPR001356">
    <property type="entry name" value="HD"/>
</dbReference>
<keyword evidence="4 9" id="KW-0238">DNA-binding</keyword>
<evidence type="ECO:0000256" key="3">
    <source>
        <dbReference type="ARBA" id="ARBA00023015"/>
    </source>
</evidence>
<evidence type="ECO:0000256" key="1">
    <source>
        <dbReference type="ARBA" id="ARBA00004123"/>
    </source>
</evidence>
<keyword evidence="7 9" id="KW-0539">Nucleus</keyword>
<accession>A0A2Z7AL74</accession>
<dbReference type="PANTHER" id="PTHR45940">
    <property type="entry name" value="WUSCHEL-RELATED HOMEOBOX 1-RELATED"/>
    <property type="match status" value="1"/>
</dbReference>
<dbReference type="GO" id="GO:0003700">
    <property type="term" value="F:DNA-binding transcription factor activity"/>
    <property type="evidence" value="ECO:0007669"/>
    <property type="project" value="InterPro"/>
</dbReference>
<evidence type="ECO:0000256" key="6">
    <source>
        <dbReference type="ARBA" id="ARBA00023163"/>
    </source>
</evidence>
<evidence type="ECO:0000256" key="9">
    <source>
        <dbReference type="PROSITE-ProRule" id="PRU00108"/>
    </source>
</evidence>
<reference evidence="13 14" key="1">
    <citation type="journal article" date="2015" name="Proc. Natl. Acad. Sci. U.S.A.">
        <title>The resurrection genome of Boea hygrometrica: A blueprint for survival of dehydration.</title>
        <authorList>
            <person name="Xiao L."/>
            <person name="Yang G."/>
            <person name="Zhang L."/>
            <person name="Yang X."/>
            <person name="Zhao S."/>
            <person name="Ji Z."/>
            <person name="Zhou Q."/>
            <person name="Hu M."/>
            <person name="Wang Y."/>
            <person name="Chen M."/>
            <person name="Xu Y."/>
            <person name="Jin H."/>
            <person name="Xiao X."/>
            <person name="Hu G."/>
            <person name="Bao F."/>
            <person name="Hu Y."/>
            <person name="Wan P."/>
            <person name="Li L."/>
            <person name="Deng X."/>
            <person name="Kuang T."/>
            <person name="Xiang C."/>
            <person name="Zhu J.K."/>
            <person name="Oliver M.J."/>
            <person name="He Y."/>
        </authorList>
    </citation>
    <scope>NUCLEOTIDE SEQUENCE [LARGE SCALE GENOMIC DNA]</scope>
    <source>
        <strain evidence="14">cv. XS01</strain>
    </source>
</reference>
<evidence type="ECO:0000256" key="11">
    <source>
        <dbReference type="SAM" id="MobiDB-lite"/>
    </source>
</evidence>
<keyword evidence="14" id="KW-1185">Reference proteome</keyword>
<keyword evidence="2" id="KW-0217">Developmental protein</keyword>
<evidence type="ECO:0000256" key="5">
    <source>
        <dbReference type="ARBA" id="ARBA00023155"/>
    </source>
</evidence>
<gene>
    <name evidence="13" type="ORF">F511_11519</name>
</gene>
<dbReference type="OrthoDB" id="773671at2759"/>
<evidence type="ECO:0000259" key="12">
    <source>
        <dbReference type="PROSITE" id="PS50071"/>
    </source>
</evidence>